<dbReference type="GO" id="GO:0005524">
    <property type="term" value="F:ATP binding"/>
    <property type="evidence" value="ECO:0007669"/>
    <property type="project" value="UniProtKB-KW"/>
</dbReference>
<dbReference type="PROSITE" id="PS50893">
    <property type="entry name" value="ABC_TRANSPORTER_2"/>
    <property type="match status" value="1"/>
</dbReference>
<evidence type="ECO:0000259" key="4">
    <source>
        <dbReference type="PROSITE" id="PS50893"/>
    </source>
</evidence>
<dbReference type="GO" id="GO:0016887">
    <property type="term" value="F:ATP hydrolysis activity"/>
    <property type="evidence" value="ECO:0007669"/>
    <property type="project" value="InterPro"/>
</dbReference>
<keyword evidence="2" id="KW-0547">Nucleotide-binding</keyword>
<dbReference type="PROSITE" id="PS00211">
    <property type="entry name" value="ABC_TRANSPORTER_1"/>
    <property type="match status" value="1"/>
</dbReference>
<protein>
    <submittedName>
        <fullName evidence="5">Heme exporter protein A</fullName>
    </submittedName>
</protein>
<dbReference type="InterPro" id="IPR017871">
    <property type="entry name" value="ABC_transporter-like_CS"/>
</dbReference>
<dbReference type="Pfam" id="PF00005">
    <property type="entry name" value="ABC_tran"/>
    <property type="match status" value="1"/>
</dbReference>
<organism evidence="5 6">
    <name type="scientific">Aeropyrum pernix</name>
    <dbReference type="NCBI Taxonomy" id="56636"/>
    <lineage>
        <taxon>Archaea</taxon>
        <taxon>Thermoproteota</taxon>
        <taxon>Thermoprotei</taxon>
        <taxon>Desulfurococcales</taxon>
        <taxon>Desulfurococcaceae</taxon>
        <taxon>Aeropyrum</taxon>
    </lineage>
</organism>
<dbReference type="EMBL" id="BDMD01000077">
    <property type="protein sequence ID" value="GBF09552.1"/>
    <property type="molecule type" value="Genomic_DNA"/>
</dbReference>
<feature type="domain" description="ABC transporter" evidence="4">
    <location>
        <begin position="5"/>
        <end position="210"/>
    </location>
</feature>
<dbReference type="InterPro" id="IPR003439">
    <property type="entry name" value="ABC_transporter-like_ATP-bd"/>
</dbReference>
<proteinExistence type="predicted"/>
<dbReference type="InterPro" id="IPR003593">
    <property type="entry name" value="AAA+_ATPase"/>
</dbReference>
<evidence type="ECO:0000313" key="5">
    <source>
        <dbReference type="EMBL" id="GBF09552.1"/>
    </source>
</evidence>
<comment type="caution">
    <text evidence="5">The sequence shown here is derived from an EMBL/GenBank/DDBJ whole genome shotgun (WGS) entry which is preliminary data.</text>
</comment>
<dbReference type="InterPro" id="IPR051782">
    <property type="entry name" value="ABC_Transporter_VariousFunc"/>
</dbReference>
<accession>A0A401HB19</accession>
<dbReference type="PANTHER" id="PTHR42939:SF1">
    <property type="entry name" value="ABC TRANSPORTER ATP-BINDING PROTEIN ALBC-RELATED"/>
    <property type="match status" value="1"/>
</dbReference>
<dbReference type="SUPFAM" id="SSF52540">
    <property type="entry name" value="P-loop containing nucleoside triphosphate hydrolases"/>
    <property type="match status" value="1"/>
</dbReference>
<dbReference type="PANTHER" id="PTHR42939">
    <property type="entry name" value="ABC TRANSPORTER ATP-BINDING PROTEIN ALBC-RELATED"/>
    <property type="match status" value="1"/>
</dbReference>
<dbReference type="AlphaFoldDB" id="A0A401HB19"/>
<dbReference type="RefSeq" id="WP_131160512.1">
    <property type="nucleotide sequence ID" value="NZ_BDMD01000077.1"/>
</dbReference>
<dbReference type="OrthoDB" id="18722at2157"/>
<dbReference type="SMART" id="SM00382">
    <property type="entry name" value="AAA"/>
    <property type="match status" value="1"/>
</dbReference>
<dbReference type="Proteomes" id="UP000291213">
    <property type="component" value="Unassembled WGS sequence"/>
</dbReference>
<name>A0A401HB19_AERPX</name>
<keyword evidence="3" id="KW-0067">ATP-binding</keyword>
<evidence type="ECO:0000256" key="1">
    <source>
        <dbReference type="ARBA" id="ARBA00022448"/>
    </source>
</evidence>
<sequence>MVALLRLENVWKMLGGRWVLRGVTLALGPGEAVVVSGANGSGKTTLLRLSAGLAEPSRGRVGWGCPRGPRGCVGYVGHTPMVYGDLTVWENVEFFSSLHGGSLGDYPLAAEAWRLLGLEKYRTHLASQLSFGWRRRLDVVRALLGEPRLLLLDEAFTGLDQGASEALSRLLRLALGEGLALLMTTPLLEPRYLGLASRVYTLQDGLLAEAS</sequence>
<evidence type="ECO:0000256" key="2">
    <source>
        <dbReference type="ARBA" id="ARBA00022741"/>
    </source>
</evidence>
<evidence type="ECO:0000256" key="3">
    <source>
        <dbReference type="ARBA" id="ARBA00022840"/>
    </source>
</evidence>
<evidence type="ECO:0000313" key="6">
    <source>
        <dbReference type="Proteomes" id="UP000291213"/>
    </source>
</evidence>
<reference evidence="5 6" key="1">
    <citation type="submission" date="2017-02" db="EMBL/GenBank/DDBJ databases">
        <title>isolation and characterization of a novel temperate virus Aeropyrum globular virus 1 infecting hyperthermophilic archaeon Aeropyrum.</title>
        <authorList>
            <person name="Yumiya M."/>
            <person name="Yoshida T."/>
            <person name="Sako Y."/>
        </authorList>
    </citation>
    <scope>NUCLEOTIDE SEQUENCE [LARGE SCALE GENOMIC DNA]</scope>
    <source>
        <strain evidence="5 6">YK1-12-2013</strain>
    </source>
</reference>
<gene>
    <name evidence="5" type="ORF">apy_12770</name>
</gene>
<dbReference type="Gene3D" id="3.40.50.300">
    <property type="entry name" value="P-loop containing nucleotide triphosphate hydrolases"/>
    <property type="match status" value="1"/>
</dbReference>
<keyword evidence="1" id="KW-0813">Transport</keyword>
<dbReference type="InterPro" id="IPR027417">
    <property type="entry name" value="P-loop_NTPase"/>
</dbReference>